<dbReference type="PRINTS" id="PR00685">
    <property type="entry name" value="TIFACTORIIB"/>
</dbReference>
<dbReference type="Proteomes" id="UP000694864">
    <property type="component" value="Chromosome 6"/>
</dbReference>
<dbReference type="SUPFAM" id="SSF47954">
    <property type="entry name" value="Cyclin-like"/>
    <property type="match status" value="2"/>
</dbReference>
<evidence type="ECO:0000259" key="4">
    <source>
        <dbReference type="Pfam" id="PF00382"/>
    </source>
</evidence>
<dbReference type="InterPro" id="IPR013150">
    <property type="entry name" value="TFIIB_cyclin"/>
</dbReference>
<name>A0ABM0ZIV4_CAMSA</name>
<organism evidence="5 6">
    <name type="scientific">Camelina sativa</name>
    <name type="common">False flax</name>
    <name type="synonym">Myagrum sativum</name>
    <dbReference type="NCBI Taxonomy" id="90675"/>
    <lineage>
        <taxon>Eukaryota</taxon>
        <taxon>Viridiplantae</taxon>
        <taxon>Streptophyta</taxon>
        <taxon>Embryophyta</taxon>
        <taxon>Tracheophyta</taxon>
        <taxon>Spermatophyta</taxon>
        <taxon>Magnoliopsida</taxon>
        <taxon>eudicotyledons</taxon>
        <taxon>Gunneridae</taxon>
        <taxon>Pentapetalae</taxon>
        <taxon>rosids</taxon>
        <taxon>malvids</taxon>
        <taxon>Brassicales</taxon>
        <taxon>Brassicaceae</taxon>
        <taxon>Camelineae</taxon>
        <taxon>Camelina</taxon>
    </lineage>
</organism>
<dbReference type="InterPro" id="IPR036915">
    <property type="entry name" value="Cyclin-like_sf"/>
</dbReference>
<evidence type="ECO:0000256" key="2">
    <source>
        <dbReference type="ARBA" id="ARBA00023163"/>
    </source>
</evidence>
<reference evidence="5" key="1">
    <citation type="journal article" date="2014" name="Nat. Commun.">
        <title>The emerging biofuel crop Camelina sativa retains a highly undifferentiated hexaploid genome structure.</title>
        <authorList>
            <person name="Kagale S."/>
            <person name="Koh C."/>
            <person name="Nixon J."/>
            <person name="Bollina V."/>
            <person name="Clarke W.E."/>
            <person name="Tuteja R."/>
            <person name="Spillane C."/>
            <person name="Robinson S.J."/>
            <person name="Links M.G."/>
            <person name="Clarke C."/>
            <person name="Higgins E.E."/>
            <person name="Huebert T."/>
            <person name="Sharpe A.G."/>
            <person name="Parkin I.A."/>
        </authorList>
    </citation>
    <scope>NUCLEOTIDE SEQUENCE [LARGE SCALE GENOMIC DNA]</scope>
    <source>
        <strain evidence="5">cv. DH55</strain>
    </source>
</reference>
<gene>
    <name evidence="6" type="primary">LOC104792026</name>
</gene>
<keyword evidence="5" id="KW-1185">Reference proteome</keyword>
<dbReference type="Gene3D" id="1.10.472.10">
    <property type="entry name" value="Cyclin-like"/>
    <property type="match status" value="2"/>
</dbReference>
<evidence type="ECO:0000256" key="3">
    <source>
        <dbReference type="SAM" id="SignalP"/>
    </source>
</evidence>
<protein>
    <submittedName>
        <fullName evidence="6">Transcription initiation factor IIB-2-like</fullName>
    </submittedName>
</protein>
<feature type="signal peptide" evidence="3">
    <location>
        <begin position="1"/>
        <end position="20"/>
    </location>
</feature>
<dbReference type="InterPro" id="IPR000812">
    <property type="entry name" value="TFIIB"/>
</dbReference>
<sequence length="233" mass="25675">MNAIVILSLSFLLSDPLSMATTKPNKASSDGVIVSISAISDGLELPARVKDHANEIFKEVEKYNIGKERKERNVLFAACIYIACRYSDKTRSMGEISVVANEAPIPDITKAIGFIAEKLNMDKNWLISIKAVDFIKRFCSKLGLDSEAVKAAQEAAVAYDNITDSSRSHVSVAARIVYAIARLSYEKKLLKDLSEGTGIAETTIKGTYKDLNLSTITPRWFAKPWDLKNLGRP</sequence>
<dbReference type="PANTHER" id="PTHR11618:SF79">
    <property type="entry name" value="CYCLIN FAMILY PROTEIN"/>
    <property type="match status" value="1"/>
</dbReference>
<feature type="chain" id="PRO_5046572356" evidence="3">
    <location>
        <begin position="21"/>
        <end position="233"/>
    </location>
</feature>
<dbReference type="Pfam" id="PF00382">
    <property type="entry name" value="TFIIB"/>
    <property type="match status" value="2"/>
</dbReference>
<dbReference type="RefSeq" id="XP_010516348.1">
    <property type="nucleotide sequence ID" value="XM_010518046.2"/>
</dbReference>
<dbReference type="GeneID" id="104792026"/>
<proteinExistence type="predicted"/>
<evidence type="ECO:0000313" key="5">
    <source>
        <dbReference type="Proteomes" id="UP000694864"/>
    </source>
</evidence>
<feature type="domain" description="Transcription factor TFIIB cyclin-like" evidence="4">
    <location>
        <begin position="129"/>
        <end position="211"/>
    </location>
</feature>
<evidence type="ECO:0000256" key="1">
    <source>
        <dbReference type="ARBA" id="ARBA00023015"/>
    </source>
</evidence>
<keyword evidence="2" id="KW-0804">Transcription</keyword>
<accession>A0ABM0ZIV4</accession>
<keyword evidence="1" id="KW-0805">Transcription regulation</keyword>
<keyword evidence="3" id="KW-0732">Signal</keyword>
<feature type="domain" description="Transcription factor TFIIB cyclin-like" evidence="4">
    <location>
        <begin position="36"/>
        <end position="100"/>
    </location>
</feature>
<reference evidence="6" key="2">
    <citation type="submission" date="2025-08" db="UniProtKB">
        <authorList>
            <consortium name="RefSeq"/>
        </authorList>
    </citation>
    <scope>IDENTIFICATION</scope>
    <source>
        <tissue evidence="6">Leaf</tissue>
    </source>
</reference>
<dbReference type="PANTHER" id="PTHR11618">
    <property type="entry name" value="TRANSCRIPTION INITIATION FACTOR IIB-RELATED"/>
    <property type="match status" value="1"/>
</dbReference>
<evidence type="ECO:0000313" key="6">
    <source>
        <dbReference type="RefSeq" id="XP_010516348.1"/>
    </source>
</evidence>